<evidence type="ECO:0000313" key="2">
    <source>
        <dbReference type="EMBL" id="KAJ04967.1"/>
    </source>
</evidence>
<reference evidence="2 4" key="1">
    <citation type="journal article" date="2014" name="Genome Announc.">
        <title>Draft Genome Sequences of Two Isolates of the Roseobacter Group, Sulfitobacter sp. Strains 3SOLIMAR09 and 1FIGIMAR09, from Harbors of Mallorca Island (Mediterranean Sea).</title>
        <authorList>
            <person name="Mas-Llado M."/>
            <person name="Pina-Villalonga J.M."/>
            <person name="Brunet-Galmes I."/>
            <person name="Nogales B."/>
            <person name="Bosch R."/>
        </authorList>
    </citation>
    <scope>NUCLEOTIDE SEQUENCE [LARGE SCALE GENOMIC DNA]</scope>
    <source>
        <strain evidence="2 4">1FIGIMAR09</strain>
    </source>
</reference>
<dbReference type="eggNOG" id="ENOG5032Y9H">
    <property type="taxonomic scope" value="Bacteria"/>
</dbReference>
<comment type="caution">
    <text evidence="2">The sequence shown here is derived from an EMBL/GenBank/DDBJ whole genome shotgun (WGS) entry which is preliminary data.</text>
</comment>
<keyword evidence="1" id="KW-0472">Membrane</keyword>
<organism evidence="2 4">
    <name type="scientific">Sulfitobacter mediterraneus</name>
    <dbReference type="NCBI Taxonomy" id="83219"/>
    <lineage>
        <taxon>Bacteria</taxon>
        <taxon>Pseudomonadati</taxon>
        <taxon>Pseudomonadota</taxon>
        <taxon>Alphaproteobacteria</taxon>
        <taxon>Rhodobacterales</taxon>
        <taxon>Roseobacteraceae</taxon>
        <taxon>Sulfitobacter</taxon>
    </lineage>
</organism>
<dbReference type="AlphaFoldDB" id="A0A061SV93"/>
<dbReference type="EMBL" id="QBKU01000002">
    <property type="protein sequence ID" value="PTX75243.1"/>
    <property type="molecule type" value="Genomic_DNA"/>
</dbReference>
<sequence>MSLSLTLACLWAVVANVLAMTPSKDQHWRNAYILIALGLPVVGYVAVQHGPWVALLVLAGACSVLRWPVIYLGRWLRRVVLRRDGAAE</sequence>
<dbReference type="Proteomes" id="UP000244092">
    <property type="component" value="Unassembled WGS sequence"/>
</dbReference>
<dbReference type="RefSeq" id="WP_025048867.1">
    <property type="nucleotide sequence ID" value="NZ_CANMAK010000002.1"/>
</dbReference>
<evidence type="ECO:0000313" key="3">
    <source>
        <dbReference type="EMBL" id="PTX75243.1"/>
    </source>
</evidence>
<dbReference type="Proteomes" id="UP000027337">
    <property type="component" value="Unassembled WGS sequence"/>
</dbReference>
<dbReference type="STRING" id="83219.PM02_01800"/>
<keyword evidence="1" id="KW-0812">Transmembrane</keyword>
<feature type="transmembrane region" description="Helical" evidence="1">
    <location>
        <begin position="52"/>
        <end position="73"/>
    </location>
</feature>
<evidence type="ECO:0000313" key="4">
    <source>
        <dbReference type="Proteomes" id="UP000027337"/>
    </source>
</evidence>
<name>A0A061SV93_9RHOB</name>
<keyword evidence="4" id="KW-1185">Reference proteome</keyword>
<dbReference type="Pfam" id="PF10658">
    <property type="entry name" value="DUF2484"/>
    <property type="match status" value="1"/>
</dbReference>
<dbReference type="InterPro" id="IPR018919">
    <property type="entry name" value="DUF2484"/>
</dbReference>
<evidence type="ECO:0000256" key="1">
    <source>
        <dbReference type="SAM" id="Phobius"/>
    </source>
</evidence>
<dbReference type="OrthoDB" id="7862849at2"/>
<gene>
    <name evidence="3" type="ORF">C8N31_102348</name>
    <name evidence="2" type="ORF">PM02_01800</name>
</gene>
<dbReference type="EMBL" id="JEMU01000001">
    <property type="protein sequence ID" value="KAJ04967.1"/>
    <property type="molecule type" value="Genomic_DNA"/>
</dbReference>
<keyword evidence="1" id="KW-1133">Transmembrane helix</keyword>
<evidence type="ECO:0000313" key="5">
    <source>
        <dbReference type="Proteomes" id="UP000244092"/>
    </source>
</evidence>
<reference evidence="3 5" key="2">
    <citation type="submission" date="2018-04" db="EMBL/GenBank/DDBJ databases">
        <title>Genomic Encyclopedia of Archaeal and Bacterial Type Strains, Phase II (KMG-II): from individual species to whole genera.</title>
        <authorList>
            <person name="Goeker M."/>
        </authorList>
    </citation>
    <scope>NUCLEOTIDE SEQUENCE [LARGE SCALE GENOMIC DNA]</scope>
    <source>
        <strain evidence="3 5">DSM 12244</strain>
    </source>
</reference>
<feature type="transmembrane region" description="Helical" evidence="1">
    <location>
        <begin position="29"/>
        <end position="47"/>
    </location>
</feature>
<protein>
    <submittedName>
        <fullName evidence="3">Uncharacterized protein DUF2484</fullName>
    </submittedName>
</protein>
<proteinExistence type="predicted"/>
<accession>A0A061SV93</accession>